<organism evidence="1 2">
    <name type="scientific">Fusarium solani subsp. cucurbitae</name>
    <name type="common">Neocosmosporum cucurbitae</name>
    <dbReference type="NCBI Taxonomy" id="2747967"/>
    <lineage>
        <taxon>Eukaryota</taxon>
        <taxon>Fungi</taxon>
        <taxon>Dikarya</taxon>
        <taxon>Ascomycota</taxon>
        <taxon>Pezizomycotina</taxon>
        <taxon>Sordariomycetes</taxon>
        <taxon>Hypocreomycetidae</taxon>
        <taxon>Hypocreales</taxon>
        <taxon>Nectriaceae</taxon>
        <taxon>Fusarium</taxon>
        <taxon>Fusarium solani species complex</taxon>
    </lineage>
</organism>
<accession>A0ACD3YQY3</accession>
<reference evidence="1" key="1">
    <citation type="submission" date="2021-11" db="EMBL/GenBank/DDBJ databases">
        <title>Fusarium solani-melongenae Genome sequencing and assembly.</title>
        <authorList>
            <person name="Xie S."/>
            <person name="Huang L."/>
            <person name="Zhang X."/>
        </authorList>
    </citation>
    <scope>NUCLEOTIDE SEQUENCE</scope>
    <source>
        <strain evidence="1">CRI 24-3</strain>
    </source>
</reference>
<sequence>MLLTANLEGFPLQYLTNRNYFEMTPLEQYQQMVNVLRVLNKEPRYFHTAEHVPMKNRAPVFGLTTIDYNSWLIGDRALLSRDCDQPWSTHTPGLISSWTASDGAHYAILDAPEPPPPSRPWKPEDDPILVHIAAGGGTSVEFGADGDLAEVTTKCVYSIGDVFIKMHHTVHCDSTDEDVTIRELRKLLTERTFALPTVLYHARYDNRYFLVTSTVPGQTAERLWWGFDDTVKDRYAALVAKACVEVATLTSSKLGTGIDGTTAPNSRFGESLRRKDMPDMLANCKTLQLDAEPPFCFFHGDLGPTNVLIDTRNETIGIIDWQAAEYVPKEWIGINFARALAMVQDPPIPVTYQSNDYAQRVWKAMQRRGFSDDGSIWLSWKRIDWYGTTDL</sequence>
<dbReference type="Proteomes" id="UP000830768">
    <property type="component" value="Chromosome 2"/>
</dbReference>
<evidence type="ECO:0000313" key="2">
    <source>
        <dbReference type="Proteomes" id="UP000830768"/>
    </source>
</evidence>
<evidence type="ECO:0000313" key="1">
    <source>
        <dbReference type="EMBL" id="UPK91350.1"/>
    </source>
</evidence>
<proteinExistence type="predicted"/>
<keyword evidence="2" id="KW-1185">Reference proteome</keyword>
<name>A0ACD3YQY3_FUSSC</name>
<gene>
    <name evidence="1" type="ORF">LCI18_002285</name>
</gene>
<dbReference type="EMBL" id="CP090031">
    <property type="protein sequence ID" value="UPK91350.1"/>
    <property type="molecule type" value="Genomic_DNA"/>
</dbReference>
<protein>
    <submittedName>
        <fullName evidence="1">Uncharacterized protein</fullName>
    </submittedName>
</protein>